<sequence>MALGAGALIGVSAIWGWQPLTMQAEAGTAFGARVGCSCRYVAGREIGDCEKDFVDGMGAVSLSADDDAKSVTASVPLLSSTTATWREGWGCVLEPYDG</sequence>
<accession>A0A437GYV4</accession>
<comment type="caution">
    <text evidence="1">The sequence shown here is derived from an EMBL/GenBank/DDBJ whole genome shotgun (WGS) entry which is preliminary data.</text>
</comment>
<name>A0A437GYV4_9SPHN</name>
<evidence type="ECO:0000313" key="2">
    <source>
        <dbReference type="Proteomes" id="UP000283003"/>
    </source>
</evidence>
<dbReference type="OrthoDB" id="7391866at2"/>
<reference evidence="1 2" key="1">
    <citation type="submission" date="2018-12" db="EMBL/GenBank/DDBJ databases">
        <title>Croceicoccus ponticola sp. nov., a lipolytic bacterium isolated from seawater.</title>
        <authorList>
            <person name="Yoon J.-H."/>
        </authorList>
    </citation>
    <scope>NUCLEOTIDE SEQUENCE [LARGE SCALE GENOMIC DNA]</scope>
    <source>
        <strain evidence="1 2">GM-16</strain>
    </source>
</reference>
<dbReference type="Proteomes" id="UP000283003">
    <property type="component" value="Unassembled WGS sequence"/>
</dbReference>
<gene>
    <name evidence="1" type="ORF">EKN06_07035</name>
</gene>
<dbReference type="EMBL" id="RXOL01000002">
    <property type="protein sequence ID" value="RVQ67867.1"/>
    <property type="molecule type" value="Genomic_DNA"/>
</dbReference>
<proteinExistence type="predicted"/>
<organism evidence="1 2">
    <name type="scientific">Croceicoccus ponticola</name>
    <dbReference type="NCBI Taxonomy" id="2217664"/>
    <lineage>
        <taxon>Bacteria</taxon>
        <taxon>Pseudomonadati</taxon>
        <taxon>Pseudomonadota</taxon>
        <taxon>Alphaproteobacteria</taxon>
        <taxon>Sphingomonadales</taxon>
        <taxon>Erythrobacteraceae</taxon>
        <taxon>Croceicoccus</taxon>
    </lineage>
</organism>
<dbReference type="AlphaFoldDB" id="A0A437GYV4"/>
<evidence type="ECO:0000313" key="1">
    <source>
        <dbReference type="EMBL" id="RVQ67867.1"/>
    </source>
</evidence>
<protein>
    <submittedName>
        <fullName evidence="1">Uncharacterized protein</fullName>
    </submittedName>
</protein>
<keyword evidence="2" id="KW-1185">Reference proteome</keyword>